<dbReference type="AlphaFoldDB" id="A0A0R1JL23"/>
<dbReference type="SMART" id="SM00530">
    <property type="entry name" value="HTH_XRE"/>
    <property type="match status" value="1"/>
</dbReference>
<dbReference type="GO" id="GO:0003700">
    <property type="term" value="F:DNA-binding transcription factor activity"/>
    <property type="evidence" value="ECO:0007669"/>
    <property type="project" value="TreeGrafter"/>
</dbReference>
<name>A0A0R1JL23_9LACO</name>
<dbReference type="PANTHER" id="PTHR46797:SF1">
    <property type="entry name" value="METHYLPHOSPHONATE SYNTHASE"/>
    <property type="match status" value="1"/>
</dbReference>
<evidence type="ECO:0000259" key="2">
    <source>
        <dbReference type="PROSITE" id="PS50943"/>
    </source>
</evidence>
<sequence>MEPLAAKFGRGLYRLRIQRGMSRKQAAAASDLSLNALSSIENGTALVKLDTLLRLVQVYGVAFDQFVAELEAKPVRAAGAATRAVASDARFFVLDTKGAVRENHYADQDFVAYSWDPKRFGKVRQGDWLIYRRPQKASETGSWYLFGAGQIGPITALPDGRVSAQIVHPFPFPHYLLADQDLADFVWAFKPRTRPDWQRFFNQYGMTEIKRADFEQLLALAQVPADAALLQEGGALYRQISAGQYLLTEREETVLGRVGQTVLAERVKANYAYRCAVTGINTRALLVASHIIPWRVDAQKRLDPGNVICLSPLWDRAFDQGLVTFTPEDKRVVLSPAIRRDHALTALLAPYEHRKLNLPGQFVPEATALAYHNQHIFQA</sequence>
<dbReference type="InterPro" id="IPR010982">
    <property type="entry name" value="Lambda_DNA-bd_dom_sf"/>
</dbReference>
<reference evidence="3 4" key="1">
    <citation type="journal article" date="2015" name="Genome Announc.">
        <title>Expanding the biotechnology potential of lactobacilli through comparative genomics of 213 strains and associated genera.</title>
        <authorList>
            <person name="Sun Z."/>
            <person name="Harris H.M."/>
            <person name="McCann A."/>
            <person name="Guo C."/>
            <person name="Argimon S."/>
            <person name="Zhang W."/>
            <person name="Yang X."/>
            <person name="Jeffery I.B."/>
            <person name="Cooney J.C."/>
            <person name="Kagawa T.F."/>
            <person name="Liu W."/>
            <person name="Song Y."/>
            <person name="Salvetti E."/>
            <person name="Wrobel A."/>
            <person name="Rasinkangas P."/>
            <person name="Parkhill J."/>
            <person name="Rea M.C."/>
            <person name="O'Sullivan O."/>
            <person name="Ritari J."/>
            <person name="Douillard F.P."/>
            <person name="Paul Ross R."/>
            <person name="Yang R."/>
            <person name="Briner A.E."/>
            <person name="Felis G.E."/>
            <person name="de Vos W.M."/>
            <person name="Barrangou R."/>
            <person name="Klaenhammer T.R."/>
            <person name="Caufield P.W."/>
            <person name="Cui Y."/>
            <person name="Zhang H."/>
            <person name="O'Toole P.W."/>
        </authorList>
    </citation>
    <scope>NUCLEOTIDE SEQUENCE [LARGE SCALE GENOMIC DNA]</scope>
    <source>
        <strain evidence="3 4">JCM 17158</strain>
    </source>
</reference>
<dbReference type="EMBL" id="AZDJ01000026">
    <property type="protein sequence ID" value="KRK71851.1"/>
    <property type="molecule type" value="Genomic_DNA"/>
</dbReference>
<organism evidence="3 4">
    <name type="scientific">Lacticaseibacillus nasuensis JCM 17158</name>
    <dbReference type="NCBI Taxonomy" id="1291734"/>
    <lineage>
        <taxon>Bacteria</taxon>
        <taxon>Bacillati</taxon>
        <taxon>Bacillota</taxon>
        <taxon>Bacilli</taxon>
        <taxon>Lactobacillales</taxon>
        <taxon>Lactobacillaceae</taxon>
        <taxon>Lacticaseibacillus</taxon>
    </lineage>
</organism>
<dbReference type="InterPro" id="IPR001387">
    <property type="entry name" value="Cro/C1-type_HTH"/>
</dbReference>
<accession>A0A0R1JL23</accession>
<keyword evidence="1" id="KW-0238">DNA-binding</keyword>
<dbReference type="InterPro" id="IPR003615">
    <property type="entry name" value="HNH_nuc"/>
</dbReference>
<dbReference type="PANTHER" id="PTHR46797">
    <property type="entry name" value="HTH-TYPE TRANSCRIPTIONAL REGULATOR"/>
    <property type="match status" value="1"/>
</dbReference>
<dbReference type="Gene3D" id="1.10.260.40">
    <property type="entry name" value="lambda repressor-like DNA-binding domains"/>
    <property type="match status" value="1"/>
</dbReference>
<protein>
    <recommendedName>
        <fullName evidence="2">HTH cro/C1-type domain-containing protein</fullName>
    </recommendedName>
</protein>
<keyword evidence="4" id="KW-1185">Reference proteome</keyword>
<dbReference type="CDD" id="cd00093">
    <property type="entry name" value="HTH_XRE"/>
    <property type="match status" value="1"/>
</dbReference>
<evidence type="ECO:0000313" key="4">
    <source>
        <dbReference type="Proteomes" id="UP000051804"/>
    </source>
</evidence>
<dbReference type="PROSITE" id="PS50943">
    <property type="entry name" value="HTH_CROC1"/>
    <property type="match status" value="1"/>
</dbReference>
<dbReference type="GO" id="GO:0005829">
    <property type="term" value="C:cytosol"/>
    <property type="evidence" value="ECO:0007669"/>
    <property type="project" value="TreeGrafter"/>
</dbReference>
<dbReference type="PATRIC" id="fig|1291734.4.peg.2149"/>
<dbReference type="GO" id="GO:0003677">
    <property type="term" value="F:DNA binding"/>
    <property type="evidence" value="ECO:0007669"/>
    <property type="project" value="UniProtKB-KW"/>
</dbReference>
<dbReference type="STRING" id="1291734.FD02_GL002097"/>
<evidence type="ECO:0000256" key="1">
    <source>
        <dbReference type="ARBA" id="ARBA00023125"/>
    </source>
</evidence>
<dbReference type="Pfam" id="PF01381">
    <property type="entry name" value="HTH_3"/>
    <property type="match status" value="1"/>
</dbReference>
<feature type="domain" description="HTH cro/C1-type" evidence="2">
    <location>
        <begin position="12"/>
        <end position="66"/>
    </location>
</feature>
<dbReference type="SUPFAM" id="SSF47413">
    <property type="entry name" value="lambda repressor-like DNA-binding domains"/>
    <property type="match status" value="1"/>
</dbReference>
<dbReference type="InterPro" id="IPR050807">
    <property type="entry name" value="TransReg_Diox_bact_type"/>
</dbReference>
<gene>
    <name evidence="3" type="ORF">FD02_GL002097</name>
</gene>
<comment type="caution">
    <text evidence="3">The sequence shown here is derived from an EMBL/GenBank/DDBJ whole genome shotgun (WGS) entry which is preliminary data.</text>
</comment>
<dbReference type="Pfam" id="PF13391">
    <property type="entry name" value="HNH_2"/>
    <property type="match status" value="1"/>
</dbReference>
<evidence type="ECO:0000313" key="3">
    <source>
        <dbReference type="EMBL" id="KRK71851.1"/>
    </source>
</evidence>
<dbReference type="RefSeq" id="WP_056951412.1">
    <property type="nucleotide sequence ID" value="NZ_AZDJ01000026.1"/>
</dbReference>
<dbReference type="Proteomes" id="UP000051804">
    <property type="component" value="Unassembled WGS sequence"/>
</dbReference>
<proteinExistence type="predicted"/>
<dbReference type="OrthoDB" id="5678128at2"/>